<keyword evidence="5" id="KW-0970">Cilium biogenesis/degradation</keyword>
<dbReference type="GO" id="GO:0003356">
    <property type="term" value="P:regulation of cilium beat frequency"/>
    <property type="evidence" value="ECO:0007669"/>
    <property type="project" value="TreeGrafter"/>
</dbReference>
<protein>
    <recommendedName>
        <fullName evidence="3">Cilia- and flagella-associated protein 206</fullName>
    </recommendedName>
</protein>
<comment type="function">
    <text evidence="9">Essential for sperm motility and is involved in the regulation of the beating frequency of motile cilia on the epithelial cells of the respiratory tract. Required for the establishment of radial spokes in sperm flagella.</text>
</comment>
<dbReference type="AlphaFoldDB" id="H3DPD7"/>
<organism evidence="10 11">
    <name type="scientific">Tetraodon nigroviridis</name>
    <name type="common">Spotted green pufferfish</name>
    <name type="synonym">Chelonodon nigroviridis</name>
    <dbReference type="NCBI Taxonomy" id="99883"/>
    <lineage>
        <taxon>Eukaryota</taxon>
        <taxon>Metazoa</taxon>
        <taxon>Chordata</taxon>
        <taxon>Craniata</taxon>
        <taxon>Vertebrata</taxon>
        <taxon>Euteleostomi</taxon>
        <taxon>Actinopterygii</taxon>
        <taxon>Neopterygii</taxon>
        <taxon>Teleostei</taxon>
        <taxon>Neoteleostei</taxon>
        <taxon>Acanthomorphata</taxon>
        <taxon>Eupercaria</taxon>
        <taxon>Tetraodontiformes</taxon>
        <taxon>Tetradontoidea</taxon>
        <taxon>Tetraodontidae</taxon>
        <taxon>Tetraodon</taxon>
    </lineage>
</organism>
<dbReference type="GO" id="GO:0007288">
    <property type="term" value="P:sperm axoneme assembly"/>
    <property type="evidence" value="ECO:0007669"/>
    <property type="project" value="TreeGrafter"/>
</dbReference>
<evidence type="ECO:0000256" key="3">
    <source>
        <dbReference type="ARBA" id="ARBA00021602"/>
    </source>
</evidence>
<reference evidence="10" key="3">
    <citation type="submission" date="2025-09" db="UniProtKB">
        <authorList>
            <consortium name="Ensembl"/>
        </authorList>
    </citation>
    <scope>IDENTIFICATION</scope>
</reference>
<name>H3DPD7_TETNG</name>
<dbReference type="Proteomes" id="UP000007303">
    <property type="component" value="Unassembled WGS sequence"/>
</dbReference>
<comment type="subcellular location">
    <subcellularLocation>
        <location evidence="1">Cytoplasm</location>
        <location evidence="1">Cytoskeleton</location>
        <location evidence="1">Cilium axoneme</location>
    </subcellularLocation>
</comment>
<dbReference type="HOGENOM" id="CLU_030061_0_0_1"/>
<evidence type="ECO:0000256" key="5">
    <source>
        <dbReference type="ARBA" id="ARBA00022794"/>
    </source>
</evidence>
<evidence type="ECO:0000256" key="7">
    <source>
        <dbReference type="ARBA" id="ARBA00023212"/>
    </source>
</evidence>
<sequence>MDGLQKNNILKKMTQKLQLQCAGRGSGLSATVVALMVKSVLSDPKNSFNADEALTEEDIQKLEELCLNKLTERCSPSLDTIKMQEYFGLSYTSRFQLLKEIQGAMESRMSPLMTEITDSRLKTRDAFDALYCKIVSYILQRSSVSSPADADSVNQAKAALQSVLPPAELAAFMALLKEDKEQQLDELTRIVAGICLFNKASVNEKCLHETFPVSFEGIENELSASRRLVGKYTTLLEELLQPDSRRVGRDVPVDLLKQALYNARQHEAFLKILLSNAHLCASCMGDLQMKLSAQTNLLKESVKAKRAVHSAKVFPLFKALADLWCGLQEEAELLKVLHTIMLNLQPFTVAQAELFPAEYLDGLLEGSEVKTDQDRLSQPSDGQINLAEMTTCEWLPPETDASISDLSLQFNGFCGYTFVCRDGLLLPGNPKLGVLKHEGKFYAFSSREAALEFASRPDDFIAEVEERAKGSPELLHLFRLQQRDFSFEMCPKENSRVKPITKCESGTQTDVHPVETNVVRTYEWNAWELRRKAIKLANLLTKATHSTQTHASSMRRENATQVWLPKDAASQCKRDAGSNVPRPQVYLTGLRGQRDAQVVKIDLTRAVDE</sequence>
<evidence type="ECO:0000256" key="6">
    <source>
        <dbReference type="ARBA" id="ARBA00023069"/>
    </source>
</evidence>
<dbReference type="PANTHER" id="PTHR21442:SF0">
    <property type="entry name" value="CILIA- AND FLAGELLA-ASSOCIATED PROTEIN 206"/>
    <property type="match status" value="1"/>
</dbReference>
<accession>H3DPD7</accession>
<evidence type="ECO:0000313" key="11">
    <source>
        <dbReference type="Proteomes" id="UP000007303"/>
    </source>
</evidence>
<reference evidence="11" key="1">
    <citation type="journal article" date="2004" name="Nature">
        <title>Genome duplication in the teleost fish Tetraodon nigroviridis reveals the early vertebrate proto-karyotype.</title>
        <authorList>
            <person name="Jaillon O."/>
            <person name="Aury J.-M."/>
            <person name="Brunet F."/>
            <person name="Petit J.-L."/>
            <person name="Stange-Thomann N."/>
            <person name="Mauceli E."/>
            <person name="Bouneau L."/>
            <person name="Fischer C."/>
            <person name="Ozouf-Costaz C."/>
            <person name="Bernot A."/>
            <person name="Nicaud S."/>
            <person name="Jaffe D."/>
            <person name="Fisher S."/>
            <person name="Lutfalla G."/>
            <person name="Dossat C."/>
            <person name="Segurens B."/>
            <person name="Dasilva C."/>
            <person name="Salanoubat M."/>
            <person name="Levy M."/>
            <person name="Boudet N."/>
            <person name="Castellano S."/>
            <person name="Anthouard V."/>
            <person name="Jubin C."/>
            <person name="Castelli V."/>
            <person name="Katinka M."/>
            <person name="Vacherie B."/>
            <person name="Biemont C."/>
            <person name="Skalli Z."/>
            <person name="Cattolico L."/>
            <person name="Poulain J."/>
            <person name="De Berardinis V."/>
            <person name="Cruaud C."/>
            <person name="Duprat S."/>
            <person name="Brottier P."/>
            <person name="Coutanceau J.-P."/>
            <person name="Gouzy J."/>
            <person name="Parra G."/>
            <person name="Lardier G."/>
            <person name="Chapple C."/>
            <person name="McKernan K.J."/>
            <person name="McEwan P."/>
            <person name="Bosak S."/>
            <person name="Kellis M."/>
            <person name="Volff J.-N."/>
            <person name="Guigo R."/>
            <person name="Zody M.C."/>
            <person name="Mesirov J."/>
            <person name="Lindblad-Toh K."/>
            <person name="Birren B."/>
            <person name="Nusbaum C."/>
            <person name="Kahn D."/>
            <person name="Robinson-Rechavi M."/>
            <person name="Laudet V."/>
            <person name="Schachter V."/>
            <person name="Quetier F."/>
            <person name="Saurin W."/>
            <person name="Scarpelli C."/>
            <person name="Wincker P."/>
            <person name="Lander E.S."/>
            <person name="Weissenbach J."/>
            <person name="Roest Crollius H."/>
        </authorList>
    </citation>
    <scope>NUCLEOTIDE SEQUENCE [LARGE SCALE GENOMIC DNA]</scope>
</reference>
<keyword evidence="6" id="KW-0969">Cilium</keyword>
<evidence type="ECO:0000256" key="4">
    <source>
        <dbReference type="ARBA" id="ARBA00022490"/>
    </source>
</evidence>
<keyword evidence="4" id="KW-0963">Cytoplasm</keyword>
<keyword evidence="11" id="KW-1185">Reference proteome</keyword>
<dbReference type="InterPro" id="IPR021897">
    <property type="entry name" value="FAP206"/>
</dbReference>
<dbReference type="Ensembl" id="ENSTNIT00000022625.1">
    <property type="protein sequence ID" value="ENSTNIP00000022386.1"/>
    <property type="gene ID" value="ENSTNIG00000019189.1"/>
</dbReference>
<dbReference type="GO" id="GO:0036064">
    <property type="term" value="C:ciliary basal body"/>
    <property type="evidence" value="ECO:0007669"/>
    <property type="project" value="TreeGrafter"/>
</dbReference>
<evidence type="ECO:0000313" key="10">
    <source>
        <dbReference type="Ensembl" id="ENSTNIP00000022386.1"/>
    </source>
</evidence>
<dbReference type="InParanoid" id="H3DPD7"/>
<dbReference type="Pfam" id="PF12018">
    <property type="entry name" value="FAP206"/>
    <property type="match status" value="1"/>
</dbReference>
<evidence type="ECO:0000256" key="8">
    <source>
        <dbReference type="ARBA" id="ARBA00023273"/>
    </source>
</evidence>
<proteinExistence type="inferred from homology"/>
<dbReference type="OMA" id="QLMELMC"/>
<comment type="similarity">
    <text evidence="2">Belongs to the CFAP206 family.</text>
</comment>
<keyword evidence="7" id="KW-0206">Cytoskeleton</keyword>
<evidence type="ECO:0000256" key="9">
    <source>
        <dbReference type="ARBA" id="ARBA00045321"/>
    </source>
</evidence>
<dbReference type="PANTHER" id="PTHR21442">
    <property type="entry name" value="CILIA- AND FLAGELLA-ASSOCIATED PROTEIN 206"/>
    <property type="match status" value="1"/>
</dbReference>
<dbReference type="GO" id="GO:1901317">
    <property type="term" value="P:regulation of flagellated sperm motility"/>
    <property type="evidence" value="ECO:0007669"/>
    <property type="project" value="TreeGrafter"/>
</dbReference>
<evidence type="ECO:0000256" key="1">
    <source>
        <dbReference type="ARBA" id="ARBA00004430"/>
    </source>
</evidence>
<dbReference type="FunCoup" id="H3DPD7">
    <property type="interactions" value="255"/>
</dbReference>
<dbReference type="GO" id="GO:0005930">
    <property type="term" value="C:axoneme"/>
    <property type="evidence" value="ECO:0007669"/>
    <property type="project" value="UniProtKB-SubCell"/>
</dbReference>
<keyword evidence="8" id="KW-0966">Cell projection</keyword>
<reference evidence="10" key="2">
    <citation type="submission" date="2025-08" db="UniProtKB">
        <authorList>
            <consortium name="Ensembl"/>
        </authorList>
    </citation>
    <scope>IDENTIFICATION</scope>
</reference>
<dbReference type="GeneTree" id="ENSGT00390000016036"/>
<evidence type="ECO:0000256" key="2">
    <source>
        <dbReference type="ARBA" id="ARBA00010500"/>
    </source>
</evidence>